<accession>A0A4C1YQL6</accession>
<name>A0A4C1YQL6_EUMVA</name>
<dbReference type="Proteomes" id="UP000299102">
    <property type="component" value="Unassembled WGS sequence"/>
</dbReference>
<keyword evidence="2" id="KW-1185">Reference proteome</keyword>
<comment type="caution">
    <text evidence="1">The sequence shown here is derived from an EMBL/GenBank/DDBJ whole genome shotgun (WGS) entry which is preliminary data.</text>
</comment>
<dbReference type="EMBL" id="BGZK01001321">
    <property type="protein sequence ID" value="GBP77202.1"/>
    <property type="molecule type" value="Genomic_DNA"/>
</dbReference>
<evidence type="ECO:0000313" key="1">
    <source>
        <dbReference type="EMBL" id="GBP77202.1"/>
    </source>
</evidence>
<evidence type="ECO:0000313" key="2">
    <source>
        <dbReference type="Proteomes" id="UP000299102"/>
    </source>
</evidence>
<dbReference type="AlphaFoldDB" id="A0A4C1YQL6"/>
<gene>
    <name evidence="1" type="ORF">EVAR_48335_1</name>
</gene>
<sequence length="253" mass="28602">MLEEMLRAEAASAMEHWALPNGRLRIQISDIYSFGGTESGSRIDVANKTKSRIESRHRMEDGIENGTMVGIECGIKIRIKSMFGIAIRNGVQHRRVNQYFGFSFTVASEYGLLRCAGKIMHSVFDVQAFLLEHELHKWWSEYNCYGCTNSAIIYRWYGTEDLLLPMPGRLLVGVRTRRIQVGSDPLGEGYFVKSHLLLFQLTRLYPPVGKGVLRSSLGRVVRSVTSRVLVQCYGGINEGPNWRCRTFGEQCAG</sequence>
<proteinExistence type="predicted"/>
<protein>
    <submittedName>
        <fullName evidence="1">Uncharacterized protein</fullName>
    </submittedName>
</protein>
<reference evidence="1 2" key="1">
    <citation type="journal article" date="2019" name="Commun. Biol.">
        <title>The bagworm genome reveals a unique fibroin gene that provides high tensile strength.</title>
        <authorList>
            <person name="Kono N."/>
            <person name="Nakamura H."/>
            <person name="Ohtoshi R."/>
            <person name="Tomita M."/>
            <person name="Numata K."/>
            <person name="Arakawa K."/>
        </authorList>
    </citation>
    <scope>NUCLEOTIDE SEQUENCE [LARGE SCALE GENOMIC DNA]</scope>
</reference>
<organism evidence="1 2">
    <name type="scientific">Eumeta variegata</name>
    <name type="common">Bagworm moth</name>
    <name type="synonym">Eumeta japonica</name>
    <dbReference type="NCBI Taxonomy" id="151549"/>
    <lineage>
        <taxon>Eukaryota</taxon>
        <taxon>Metazoa</taxon>
        <taxon>Ecdysozoa</taxon>
        <taxon>Arthropoda</taxon>
        <taxon>Hexapoda</taxon>
        <taxon>Insecta</taxon>
        <taxon>Pterygota</taxon>
        <taxon>Neoptera</taxon>
        <taxon>Endopterygota</taxon>
        <taxon>Lepidoptera</taxon>
        <taxon>Glossata</taxon>
        <taxon>Ditrysia</taxon>
        <taxon>Tineoidea</taxon>
        <taxon>Psychidae</taxon>
        <taxon>Oiketicinae</taxon>
        <taxon>Eumeta</taxon>
    </lineage>
</organism>